<dbReference type="Proteomes" id="UP000320672">
    <property type="component" value="Chromosome"/>
</dbReference>
<dbReference type="OrthoDB" id="5757175at2"/>
<dbReference type="InterPro" id="IPR025054">
    <property type="entry name" value="DUF3991"/>
</dbReference>
<dbReference type="Pfam" id="PF13154">
    <property type="entry name" value="DUF3991"/>
    <property type="match status" value="1"/>
</dbReference>
<evidence type="ECO:0000259" key="1">
    <source>
        <dbReference type="PROSITE" id="PS50880"/>
    </source>
</evidence>
<dbReference type="EMBL" id="CP036262">
    <property type="protein sequence ID" value="QDS92499.1"/>
    <property type="molecule type" value="Genomic_DNA"/>
</dbReference>
<keyword evidence="3" id="KW-1185">Reference proteome</keyword>
<sequence length="323" mass="35760">MDRHSELAAFKRLDLVQYCQSRSFVIDQRASSRSAIVLRSPSDEKIGVSKSTEGTFIFYDYKGGRGGSIIDFCQWLDGGTLGEVRKTLRAYDPTSFSVPSALPFKLVSSTHDETKVLAAWMQARSIGASGHPYLTQYRRIALEVQTAPLFRDRIRIDSRSNALFPHFSTKGTLCGFEIKNGGASKKSFTGFSPNGLKGLACSRPRETDCEMVVCETAIDMLSLASIEGIEKRRFFSTGGQVSEMQLEALQSAASRMPTNSTRILLALDNDKAGHELARRIADALSNSKLKVVPYFPPDPGADWNDMLQRTIRESNRTPEPIKS</sequence>
<dbReference type="Pfam" id="PF13155">
    <property type="entry name" value="Toprim_2"/>
    <property type="match status" value="1"/>
</dbReference>
<dbReference type="SUPFAM" id="SSF56731">
    <property type="entry name" value="DNA primase core"/>
    <property type="match status" value="1"/>
</dbReference>
<dbReference type="AlphaFoldDB" id="A0A517MC80"/>
<protein>
    <recommendedName>
        <fullName evidence="1">Toprim domain-containing protein</fullName>
    </recommendedName>
</protein>
<proteinExistence type="predicted"/>
<dbReference type="KEGG" id="rml:FF011L_12450"/>
<feature type="domain" description="Toprim" evidence="1">
    <location>
        <begin position="209"/>
        <end position="297"/>
    </location>
</feature>
<dbReference type="PROSITE" id="PS50880">
    <property type="entry name" value="TOPRIM"/>
    <property type="match status" value="1"/>
</dbReference>
<dbReference type="RefSeq" id="WP_145350740.1">
    <property type="nucleotide sequence ID" value="NZ_CP036262.1"/>
</dbReference>
<evidence type="ECO:0000313" key="3">
    <source>
        <dbReference type="Proteomes" id="UP000320672"/>
    </source>
</evidence>
<dbReference type="InterPro" id="IPR006171">
    <property type="entry name" value="TOPRIM_dom"/>
</dbReference>
<reference evidence="2 3" key="1">
    <citation type="submission" date="2019-02" db="EMBL/GenBank/DDBJ databases">
        <title>Deep-cultivation of Planctomycetes and their phenomic and genomic characterization uncovers novel biology.</title>
        <authorList>
            <person name="Wiegand S."/>
            <person name="Jogler M."/>
            <person name="Boedeker C."/>
            <person name="Pinto D."/>
            <person name="Vollmers J."/>
            <person name="Rivas-Marin E."/>
            <person name="Kohn T."/>
            <person name="Peeters S.H."/>
            <person name="Heuer A."/>
            <person name="Rast P."/>
            <person name="Oberbeckmann S."/>
            <person name="Bunk B."/>
            <person name="Jeske O."/>
            <person name="Meyerdierks A."/>
            <person name="Storesund J.E."/>
            <person name="Kallscheuer N."/>
            <person name="Luecker S."/>
            <person name="Lage O.M."/>
            <person name="Pohl T."/>
            <person name="Merkel B.J."/>
            <person name="Hornburger P."/>
            <person name="Mueller R.-W."/>
            <person name="Bruemmer F."/>
            <person name="Labrenz M."/>
            <person name="Spormann A.M."/>
            <person name="Op den Camp H."/>
            <person name="Overmann J."/>
            <person name="Amann R."/>
            <person name="Jetten M.S.M."/>
            <person name="Mascher T."/>
            <person name="Medema M.H."/>
            <person name="Devos D.P."/>
            <person name="Kaster A.-K."/>
            <person name="Ovreas L."/>
            <person name="Rohde M."/>
            <person name="Galperin M.Y."/>
            <person name="Jogler C."/>
        </authorList>
    </citation>
    <scope>NUCLEOTIDE SEQUENCE [LARGE SCALE GENOMIC DNA]</scope>
    <source>
        <strain evidence="2 3">FF011L</strain>
    </source>
</reference>
<name>A0A517MC80_9BACT</name>
<accession>A0A517MC80</accession>
<evidence type="ECO:0000313" key="2">
    <source>
        <dbReference type="EMBL" id="QDS92499.1"/>
    </source>
</evidence>
<organism evidence="2 3">
    <name type="scientific">Roseimaritima multifibrata</name>
    <dbReference type="NCBI Taxonomy" id="1930274"/>
    <lineage>
        <taxon>Bacteria</taxon>
        <taxon>Pseudomonadati</taxon>
        <taxon>Planctomycetota</taxon>
        <taxon>Planctomycetia</taxon>
        <taxon>Pirellulales</taxon>
        <taxon>Pirellulaceae</taxon>
        <taxon>Roseimaritima</taxon>
    </lineage>
</organism>
<dbReference type="Gene3D" id="3.40.1360.10">
    <property type="match status" value="1"/>
</dbReference>
<gene>
    <name evidence="2" type="ORF">FF011L_12450</name>
</gene>